<dbReference type="OrthoDB" id="8756280at2"/>
<accession>A0A6I3SUB0</accession>
<sequence>MYRPTCHPIRRGLGAAMLAALLPCLPIVHAAPAGPEALDRAAYARLPVCKLRPDGRALAVEPCRTAPTRRPIPRRPVPQEVTPTPRMAAPAVTRDETAAETMAQTPASPPAPLFQLAPRPGPVGTVPATPPTPPGTYAPGAFGTPPPGAPRPVNCGATGCRDAAGTPYNGSKVLISPTGRLCNSSGGFVTCM</sequence>
<dbReference type="AlphaFoldDB" id="A0A6I3SUB0"/>
<evidence type="ECO:0000313" key="6">
    <source>
        <dbReference type="Proteomes" id="UP000622638"/>
    </source>
</evidence>
<feature type="chain" id="PRO_5026192088" evidence="2">
    <location>
        <begin position="31"/>
        <end position="192"/>
    </location>
</feature>
<evidence type="ECO:0000313" key="4">
    <source>
        <dbReference type="EMBL" id="MTV52634.1"/>
    </source>
</evidence>
<organism evidence="4 5">
    <name type="scientific">Pseudoduganella buxea</name>
    <dbReference type="NCBI Taxonomy" id="1949069"/>
    <lineage>
        <taxon>Bacteria</taxon>
        <taxon>Pseudomonadati</taxon>
        <taxon>Pseudomonadota</taxon>
        <taxon>Betaproteobacteria</taxon>
        <taxon>Burkholderiales</taxon>
        <taxon>Oxalobacteraceae</taxon>
        <taxon>Telluria group</taxon>
        <taxon>Pseudoduganella</taxon>
    </lineage>
</organism>
<dbReference type="Proteomes" id="UP000622638">
    <property type="component" value="Unassembled WGS sequence"/>
</dbReference>
<reference evidence="4 5" key="3">
    <citation type="submission" date="2019-11" db="EMBL/GenBank/DDBJ databases">
        <title>Type strains purchased from KCTC, JCM and DSMZ.</title>
        <authorList>
            <person name="Lu H."/>
        </authorList>
    </citation>
    <scope>NUCLEOTIDE SEQUENCE [LARGE SCALE GENOMIC DNA]</scope>
    <source>
        <strain evidence="4 5">KCTC 52429</strain>
    </source>
</reference>
<gene>
    <name evidence="3" type="ORF">GCM10011572_26120</name>
    <name evidence="4" type="ORF">GM672_07780</name>
</gene>
<evidence type="ECO:0000313" key="3">
    <source>
        <dbReference type="EMBL" id="GGC02941.1"/>
    </source>
</evidence>
<evidence type="ECO:0000256" key="2">
    <source>
        <dbReference type="SAM" id="SignalP"/>
    </source>
</evidence>
<reference evidence="3" key="1">
    <citation type="journal article" date="2014" name="Int. J. Syst. Evol. Microbiol.">
        <title>Complete genome of a new Firmicutes species belonging to the dominant human colonic microbiota ('Ruminococcus bicirculans') reveals two chromosomes and a selective capacity to utilize plant glucans.</title>
        <authorList>
            <consortium name="NISC Comparative Sequencing Program"/>
            <person name="Wegmann U."/>
            <person name="Louis P."/>
            <person name="Goesmann A."/>
            <person name="Henrissat B."/>
            <person name="Duncan S.H."/>
            <person name="Flint H.J."/>
        </authorList>
    </citation>
    <scope>NUCLEOTIDE SEQUENCE</scope>
    <source>
        <strain evidence="3">CGMCC 1.15931</strain>
    </source>
</reference>
<dbReference type="EMBL" id="WNKZ01000015">
    <property type="protein sequence ID" value="MTV52634.1"/>
    <property type="molecule type" value="Genomic_DNA"/>
</dbReference>
<dbReference type="Proteomes" id="UP000430634">
    <property type="component" value="Unassembled WGS sequence"/>
</dbReference>
<evidence type="ECO:0000313" key="5">
    <source>
        <dbReference type="Proteomes" id="UP000430634"/>
    </source>
</evidence>
<dbReference type="EMBL" id="BMKG01000010">
    <property type="protein sequence ID" value="GGC02941.1"/>
    <property type="molecule type" value="Genomic_DNA"/>
</dbReference>
<reference evidence="6" key="2">
    <citation type="journal article" date="2019" name="Int. J. Syst. Evol. Microbiol.">
        <title>The Global Catalogue of Microorganisms (GCM) 10K type strain sequencing project: providing services to taxonomists for standard genome sequencing and annotation.</title>
        <authorList>
            <consortium name="The Broad Institute Genomics Platform"/>
            <consortium name="The Broad Institute Genome Sequencing Center for Infectious Disease"/>
            <person name="Wu L."/>
            <person name="Ma J."/>
        </authorList>
    </citation>
    <scope>NUCLEOTIDE SEQUENCE [LARGE SCALE GENOMIC DNA]</scope>
    <source>
        <strain evidence="6">CGMCC 1.15931</strain>
    </source>
</reference>
<proteinExistence type="predicted"/>
<feature type="region of interest" description="Disordered" evidence="1">
    <location>
        <begin position="66"/>
        <end position="90"/>
    </location>
</feature>
<reference evidence="3" key="4">
    <citation type="submission" date="2024-05" db="EMBL/GenBank/DDBJ databases">
        <authorList>
            <person name="Sun Q."/>
            <person name="Zhou Y."/>
        </authorList>
    </citation>
    <scope>NUCLEOTIDE SEQUENCE</scope>
    <source>
        <strain evidence="3">CGMCC 1.15931</strain>
    </source>
</reference>
<keyword evidence="6" id="KW-1185">Reference proteome</keyword>
<protein>
    <submittedName>
        <fullName evidence="4">Uncharacterized protein</fullName>
    </submittedName>
</protein>
<name>A0A6I3SUB0_9BURK</name>
<comment type="caution">
    <text evidence="4">The sequence shown here is derived from an EMBL/GenBank/DDBJ whole genome shotgun (WGS) entry which is preliminary data.</text>
</comment>
<feature type="signal peptide" evidence="2">
    <location>
        <begin position="1"/>
        <end position="30"/>
    </location>
</feature>
<dbReference type="RefSeq" id="WP_155469962.1">
    <property type="nucleotide sequence ID" value="NZ_BMKG01000010.1"/>
</dbReference>
<evidence type="ECO:0000256" key="1">
    <source>
        <dbReference type="SAM" id="MobiDB-lite"/>
    </source>
</evidence>
<keyword evidence="2" id="KW-0732">Signal</keyword>